<gene>
    <name evidence="2" type="ORF">UFOPK3564_03839</name>
</gene>
<accession>A0A6J7KS85</accession>
<protein>
    <submittedName>
        <fullName evidence="2">Unannotated protein</fullName>
    </submittedName>
</protein>
<feature type="compositionally biased region" description="Basic and acidic residues" evidence="1">
    <location>
        <begin position="82"/>
        <end position="93"/>
    </location>
</feature>
<sequence>MTGRWNDFVRDVQSRGQDRLDDVWLDGYEQGAEICLGVVAKAIAELQGTPGSLPKDDQAVLLRLRELRIDMTDALAAPPSDPPRERDGRPSRS</sequence>
<name>A0A6J7KS85_9ZZZZ</name>
<dbReference type="AlphaFoldDB" id="A0A6J7KS85"/>
<organism evidence="2">
    <name type="scientific">freshwater metagenome</name>
    <dbReference type="NCBI Taxonomy" id="449393"/>
    <lineage>
        <taxon>unclassified sequences</taxon>
        <taxon>metagenomes</taxon>
        <taxon>ecological metagenomes</taxon>
    </lineage>
</organism>
<feature type="region of interest" description="Disordered" evidence="1">
    <location>
        <begin position="72"/>
        <end position="93"/>
    </location>
</feature>
<reference evidence="2" key="1">
    <citation type="submission" date="2020-05" db="EMBL/GenBank/DDBJ databases">
        <authorList>
            <person name="Chiriac C."/>
            <person name="Salcher M."/>
            <person name="Ghai R."/>
            <person name="Kavagutti S V."/>
        </authorList>
    </citation>
    <scope>NUCLEOTIDE SEQUENCE</scope>
</reference>
<evidence type="ECO:0000256" key="1">
    <source>
        <dbReference type="SAM" id="MobiDB-lite"/>
    </source>
</evidence>
<proteinExistence type="predicted"/>
<evidence type="ECO:0000313" key="2">
    <source>
        <dbReference type="EMBL" id="CAB4957309.1"/>
    </source>
</evidence>
<dbReference type="EMBL" id="CAFBMK010000422">
    <property type="protein sequence ID" value="CAB4957309.1"/>
    <property type="molecule type" value="Genomic_DNA"/>
</dbReference>